<protein>
    <submittedName>
        <fullName evidence="1">Flagellar biosynthesis protein FlgP</fullName>
    </submittedName>
</protein>
<dbReference type="KEGG" id="spol:FH971_00810"/>
<dbReference type="EMBL" id="CP041036">
    <property type="protein sequence ID" value="QDE29630.1"/>
    <property type="molecule type" value="Genomic_DNA"/>
</dbReference>
<proteinExistence type="predicted"/>
<dbReference type="Proteomes" id="UP000319809">
    <property type="component" value="Chromosome"/>
</dbReference>
<dbReference type="PROSITE" id="PS51257">
    <property type="entry name" value="PROKAR_LIPOPROTEIN"/>
    <property type="match status" value="1"/>
</dbReference>
<dbReference type="AlphaFoldDB" id="A0A4Y5Y9Z3"/>
<keyword evidence="1" id="KW-0966">Cell projection</keyword>
<accession>A0A4Y5Y9Z3</accession>
<organism evidence="1 2">
    <name type="scientific">Shewanella polaris</name>
    <dbReference type="NCBI Taxonomy" id="2588449"/>
    <lineage>
        <taxon>Bacteria</taxon>
        <taxon>Pseudomonadati</taxon>
        <taxon>Pseudomonadota</taxon>
        <taxon>Gammaproteobacteria</taxon>
        <taxon>Alteromonadales</taxon>
        <taxon>Shewanellaceae</taxon>
        <taxon>Shewanella</taxon>
    </lineage>
</organism>
<evidence type="ECO:0000313" key="1">
    <source>
        <dbReference type="EMBL" id="QDE29630.1"/>
    </source>
</evidence>
<keyword evidence="2" id="KW-1185">Reference proteome</keyword>
<dbReference type="RefSeq" id="WP_140232990.1">
    <property type="nucleotide sequence ID" value="NZ_CP041036.1"/>
</dbReference>
<gene>
    <name evidence="1" type="ORF">FH971_00810</name>
</gene>
<dbReference type="InterPro" id="IPR007293">
    <property type="entry name" value="FlgP"/>
</dbReference>
<reference evidence="1 2" key="1">
    <citation type="submission" date="2019-06" db="EMBL/GenBank/DDBJ databases">
        <title>The genome of Shewanella sp. SM1901.</title>
        <authorList>
            <person name="Cha Q."/>
        </authorList>
    </citation>
    <scope>NUCLEOTIDE SEQUENCE [LARGE SCALE GENOMIC DNA]</scope>
    <source>
        <strain evidence="1 2">SM1901</strain>
    </source>
</reference>
<keyword evidence="1" id="KW-0969">Cilium</keyword>
<evidence type="ECO:0000313" key="2">
    <source>
        <dbReference type="Proteomes" id="UP000319809"/>
    </source>
</evidence>
<sequence>MIKYLIVLCLLISGCNLLQGESSQYRPSVFPVLTAVGYAPIDRQPAELRSEQILMAMESSKILAYRELAEQVYGLQLNSSTAVRDWSMKSSDTKILVSGLIKGARVVKTYPVDGFYVTELELDYKLVWDLYEQSESPQQNSILVIEPVQNF</sequence>
<keyword evidence="1" id="KW-0282">Flagellum</keyword>
<dbReference type="PIRSF" id="PIRSF028687">
    <property type="entry name" value="UCP028687"/>
    <property type="match status" value="1"/>
</dbReference>
<name>A0A4Y5Y9Z3_9GAMM</name>